<sequence length="98" mass="10712">MILAMASSITEEGTTQLEGDRKGLVLVATEEEEEEEEDLFEIDIHAVYSIPSPKYHRVSYFPATATALLANCLLPIADLSSAVPVAFTLRDQSRGQLS</sequence>
<dbReference type="Proteomes" id="UP001151532">
    <property type="component" value="Chromosome 9"/>
</dbReference>
<evidence type="ECO:0000313" key="1">
    <source>
        <dbReference type="EMBL" id="KAJ6692554.1"/>
    </source>
</evidence>
<gene>
    <name evidence="1" type="ORF">OIU79_014329</name>
</gene>
<name>A0A9Q0SWE2_SALPP</name>
<evidence type="ECO:0000313" key="2">
    <source>
        <dbReference type="Proteomes" id="UP001151532"/>
    </source>
</evidence>
<dbReference type="EMBL" id="JAPFFK010000018">
    <property type="protein sequence ID" value="KAJ6692554.1"/>
    <property type="molecule type" value="Genomic_DNA"/>
</dbReference>
<reference evidence="1" key="1">
    <citation type="submission" date="2022-11" db="EMBL/GenBank/DDBJ databases">
        <authorList>
            <person name="Hyden B.L."/>
            <person name="Feng K."/>
            <person name="Yates T."/>
            <person name="Jawdy S."/>
            <person name="Smart L.B."/>
            <person name="Muchero W."/>
        </authorList>
    </citation>
    <scope>NUCLEOTIDE SEQUENCE</scope>
    <source>
        <tissue evidence="1">Shoot tip</tissue>
    </source>
</reference>
<proteinExistence type="predicted"/>
<comment type="caution">
    <text evidence="1">The sequence shown here is derived from an EMBL/GenBank/DDBJ whole genome shotgun (WGS) entry which is preliminary data.</text>
</comment>
<keyword evidence="2" id="KW-1185">Reference proteome</keyword>
<reference evidence="1" key="2">
    <citation type="journal article" date="2023" name="Int. J. Mol. Sci.">
        <title>De Novo Assembly and Annotation of 11 Diverse Shrub Willow (Salix) Genomes Reveals Novel Gene Organization in Sex-Linked Regions.</title>
        <authorList>
            <person name="Hyden B."/>
            <person name="Feng K."/>
            <person name="Yates T.B."/>
            <person name="Jawdy S."/>
            <person name="Cereghino C."/>
            <person name="Smart L.B."/>
            <person name="Muchero W."/>
        </authorList>
    </citation>
    <scope>NUCLEOTIDE SEQUENCE</scope>
    <source>
        <tissue evidence="1">Shoot tip</tissue>
    </source>
</reference>
<accession>A0A9Q0SWE2</accession>
<organism evidence="1 2">
    <name type="scientific">Salix purpurea</name>
    <name type="common">Purple osier willow</name>
    <dbReference type="NCBI Taxonomy" id="77065"/>
    <lineage>
        <taxon>Eukaryota</taxon>
        <taxon>Viridiplantae</taxon>
        <taxon>Streptophyta</taxon>
        <taxon>Embryophyta</taxon>
        <taxon>Tracheophyta</taxon>
        <taxon>Spermatophyta</taxon>
        <taxon>Magnoliopsida</taxon>
        <taxon>eudicotyledons</taxon>
        <taxon>Gunneridae</taxon>
        <taxon>Pentapetalae</taxon>
        <taxon>rosids</taxon>
        <taxon>fabids</taxon>
        <taxon>Malpighiales</taxon>
        <taxon>Salicaceae</taxon>
        <taxon>Saliceae</taxon>
        <taxon>Salix</taxon>
    </lineage>
</organism>
<protein>
    <submittedName>
        <fullName evidence="1">Uncharacterized protein</fullName>
    </submittedName>
</protein>
<dbReference type="AlphaFoldDB" id="A0A9Q0SWE2"/>